<dbReference type="InterPro" id="IPR050191">
    <property type="entry name" value="ATP-dep_DNA_ligase"/>
</dbReference>
<name>A0ABV0B814_9SPHN</name>
<organism evidence="8 9">
    <name type="scientific">Sphingomonas rustica</name>
    <dbReference type="NCBI Taxonomy" id="3103142"/>
    <lineage>
        <taxon>Bacteria</taxon>
        <taxon>Pseudomonadati</taxon>
        <taxon>Pseudomonadota</taxon>
        <taxon>Alphaproteobacteria</taxon>
        <taxon>Sphingomonadales</taxon>
        <taxon>Sphingomonadaceae</taxon>
        <taxon>Sphingomonas</taxon>
    </lineage>
</organism>
<proteinExistence type="inferred from homology"/>
<dbReference type="CDD" id="cd07905">
    <property type="entry name" value="Adenylation_DNA_ligase_LigC"/>
    <property type="match status" value="1"/>
</dbReference>
<dbReference type="Pfam" id="PF01068">
    <property type="entry name" value="DNA_ligase_A_M"/>
    <property type="match status" value="1"/>
</dbReference>
<dbReference type="Pfam" id="PF04679">
    <property type="entry name" value="DNA_ligase_A_C"/>
    <property type="match status" value="1"/>
</dbReference>
<evidence type="ECO:0000259" key="7">
    <source>
        <dbReference type="Pfam" id="PF04679"/>
    </source>
</evidence>
<dbReference type="PANTHER" id="PTHR45674">
    <property type="entry name" value="DNA LIGASE 1/3 FAMILY MEMBER"/>
    <property type="match status" value="1"/>
</dbReference>
<sequence>MTASKKTGGPPVPMEARLVAALPDGEGWQFEPKWDGFRAIAVRDGDAVNLWSRSGKPLDRYFPDIVAMLAALPCDRFTLDGELIIPIGDALSFAALQARLHPAASRVAKLVAEAPAQFMLFDCLALDGEDLSARPLSERRAALAGFHSQAGRGDLLLSPASSDVRHARRWLARSGGALDGVIAKRLDEPYRFGERAMAKVKQLRTADCVVGGYRRTDTGEVASLLLGLFDEDGRLDHVGFVSGLSRAVRAELGPVLKEHEGEPGFTGNAPGGPSRWKGGKGHPWTSLRHDLVAEVDYDQVTGNRFRHGTRFRRWRPDKDAASCTFDQLARELRPAELETLLRARRGASN</sequence>
<dbReference type="Proteomes" id="UP001427805">
    <property type="component" value="Unassembled WGS sequence"/>
</dbReference>
<dbReference type="EC" id="6.5.1.1" evidence="2"/>
<dbReference type="Gene3D" id="2.40.50.140">
    <property type="entry name" value="Nucleic acid-binding proteins"/>
    <property type="match status" value="1"/>
</dbReference>
<protein>
    <recommendedName>
        <fullName evidence="2">DNA ligase (ATP)</fullName>
        <ecNumber evidence="2">6.5.1.1</ecNumber>
    </recommendedName>
</protein>
<comment type="caution">
    <text evidence="8">The sequence shown here is derived from an EMBL/GenBank/DDBJ whole genome shotgun (WGS) entry which is preliminary data.</text>
</comment>
<dbReference type="InterPro" id="IPR044117">
    <property type="entry name" value="OBF_LigC-like"/>
</dbReference>
<dbReference type="SUPFAM" id="SSF56091">
    <property type="entry name" value="DNA ligase/mRNA capping enzyme, catalytic domain"/>
    <property type="match status" value="1"/>
</dbReference>
<dbReference type="InterPro" id="IPR016059">
    <property type="entry name" value="DNA_ligase_ATP-dep_CS"/>
</dbReference>
<dbReference type="InterPro" id="IPR012340">
    <property type="entry name" value="NA-bd_OB-fold"/>
</dbReference>
<dbReference type="RefSeq" id="WP_346245727.1">
    <property type="nucleotide sequence ID" value="NZ_JBDIZK010000003.1"/>
</dbReference>
<reference evidence="8 9" key="1">
    <citation type="submission" date="2024-05" db="EMBL/GenBank/DDBJ databases">
        <title>Sphingomonas sp. HF-S3 16S ribosomal RNA gene Genome sequencing and assembly.</title>
        <authorList>
            <person name="Lee H."/>
        </authorList>
    </citation>
    <scope>NUCLEOTIDE SEQUENCE [LARGE SCALE GENOMIC DNA]</scope>
    <source>
        <strain evidence="8 9">HF-S3</strain>
    </source>
</reference>
<dbReference type="CDD" id="cd07970">
    <property type="entry name" value="OBF_DNA_ligase_LigC"/>
    <property type="match status" value="1"/>
</dbReference>
<dbReference type="GO" id="GO:0003910">
    <property type="term" value="F:DNA ligase (ATP) activity"/>
    <property type="evidence" value="ECO:0007669"/>
    <property type="project" value="UniProtKB-EC"/>
</dbReference>
<comment type="catalytic activity">
    <reaction evidence="4">
        <text>ATP + (deoxyribonucleotide)n-3'-hydroxyl + 5'-phospho-(deoxyribonucleotide)m = (deoxyribonucleotide)n+m + AMP + diphosphate.</text>
        <dbReference type="EC" id="6.5.1.1"/>
    </reaction>
</comment>
<dbReference type="PANTHER" id="PTHR45674:SF4">
    <property type="entry name" value="DNA LIGASE 1"/>
    <property type="match status" value="1"/>
</dbReference>
<evidence type="ECO:0000259" key="6">
    <source>
        <dbReference type="Pfam" id="PF01068"/>
    </source>
</evidence>
<keyword evidence="9" id="KW-1185">Reference proteome</keyword>
<dbReference type="InterPro" id="IPR044119">
    <property type="entry name" value="Adenylation_LigC-like"/>
</dbReference>
<dbReference type="EMBL" id="JBDIZK010000003">
    <property type="protein sequence ID" value="MEN3746726.1"/>
    <property type="molecule type" value="Genomic_DNA"/>
</dbReference>
<keyword evidence="3 8" id="KW-0436">Ligase</keyword>
<dbReference type="NCBIfam" id="NF006078">
    <property type="entry name" value="PRK08224.1"/>
    <property type="match status" value="1"/>
</dbReference>
<evidence type="ECO:0000256" key="3">
    <source>
        <dbReference type="ARBA" id="ARBA00022598"/>
    </source>
</evidence>
<evidence type="ECO:0000313" key="9">
    <source>
        <dbReference type="Proteomes" id="UP001427805"/>
    </source>
</evidence>
<dbReference type="InterPro" id="IPR012310">
    <property type="entry name" value="DNA_ligase_ATP-dep_cent"/>
</dbReference>
<feature type="domain" description="ATP-dependent DNA ligase family profile" evidence="6">
    <location>
        <begin position="25"/>
        <end position="201"/>
    </location>
</feature>
<feature type="domain" description="DNA ligase ATP-dependent C-terminal" evidence="7">
    <location>
        <begin position="218"/>
        <end position="318"/>
    </location>
</feature>
<dbReference type="InterPro" id="IPR012309">
    <property type="entry name" value="DNA_ligase_ATP-dep_C"/>
</dbReference>
<evidence type="ECO:0000313" key="8">
    <source>
        <dbReference type="EMBL" id="MEN3746726.1"/>
    </source>
</evidence>
<accession>A0ABV0B814</accession>
<evidence type="ECO:0000256" key="5">
    <source>
        <dbReference type="SAM" id="MobiDB-lite"/>
    </source>
</evidence>
<gene>
    <name evidence="8" type="ORF">TPR58_06080</name>
</gene>
<evidence type="ECO:0000256" key="1">
    <source>
        <dbReference type="ARBA" id="ARBA00007572"/>
    </source>
</evidence>
<evidence type="ECO:0000256" key="2">
    <source>
        <dbReference type="ARBA" id="ARBA00012727"/>
    </source>
</evidence>
<evidence type="ECO:0000256" key="4">
    <source>
        <dbReference type="ARBA" id="ARBA00034003"/>
    </source>
</evidence>
<dbReference type="Gene3D" id="3.30.470.30">
    <property type="entry name" value="DNA ligase/mRNA capping enzyme"/>
    <property type="match status" value="1"/>
</dbReference>
<feature type="region of interest" description="Disordered" evidence="5">
    <location>
        <begin position="258"/>
        <end position="281"/>
    </location>
</feature>
<comment type="similarity">
    <text evidence="1">Belongs to the ATP-dependent DNA ligase family.</text>
</comment>
<dbReference type="PROSITE" id="PS00697">
    <property type="entry name" value="DNA_LIGASE_A1"/>
    <property type="match status" value="1"/>
</dbReference>
<dbReference type="SUPFAM" id="SSF50249">
    <property type="entry name" value="Nucleic acid-binding proteins"/>
    <property type="match status" value="1"/>
</dbReference>